<evidence type="ECO:0000259" key="1">
    <source>
        <dbReference type="Pfam" id="PF04909"/>
    </source>
</evidence>
<dbReference type="SUPFAM" id="SSF51556">
    <property type="entry name" value="Metallo-dependent hydrolases"/>
    <property type="match status" value="1"/>
</dbReference>
<keyword evidence="2" id="KW-0378">Hydrolase</keyword>
<proteinExistence type="predicted"/>
<keyword evidence="3" id="KW-1185">Reference proteome</keyword>
<dbReference type="EMBL" id="JBGBZN010000002">
    <property type="protein sequence ID" value="MEY9468442.1"/>
    <property type="molecule type" value="Genomic_DNA"/>
</dbReference>
<dbReference type="Pfam" id="PF04909">
    <property type="entry name" value="Amidohydro_2"/>
    <property type="match status" value="1"/>
</dbReference>
<dbReference type="GO" id="GO:0016787">
    <property type="term" value="F:hydrolase activity"/>
    <property type="evidence" value="ECO:0007669"/>
    <property type="project" value="UniProtKB-KW"/>
</dbReference>
<dbReference type="PANTHER" id="PTHR35563:SF2">
    <property type="entry name" value="BARREL METAL-DEPENDENT HYDROLASE, PUTATIVE (AFU_ORTHOLOGUE AFUA_1G16240)-RELATED"/>
    <property type="match status" value="1"/>
</dbReference>
<dbReference type="Gene3D" id="3.40.50.300">
    <property type="entry name" value="P-loop containing nucleotide triphosphate hydrolases"/>
    <property type="match status" value="1"/>
</dbReference>
<comment type="caution">
    <text evidence="2">The sequence shown here is derived from an EMBL/GenBank/DDBJ whole genome shotgun (WGS) entry which is preliminary data.</text>
</comment>
<gene>
    <name evidence="2" type="ORF">ABH992_000841</name>
</gene>
<evidence type="ECO:0000313" key="3">
    <source>
        <dbReference type="Proteomes" id="UP001565474"/>
    </source>
</evidence>
<feature type="domain" description="Amidohydrolase-related" evidence="1">
    <location>
        <begin position="245"/>
        <end position="523"/>
    </location>
</feature>
<sequence>MKSRRLHLMGASGCGVTTIGRALAGQLALPHHDSDDYFWLPTVPPYRTTRPAADRLRLMHEMFLPRLDWVLSGSVTGWGEELVSYFDLVVFVTAPREIRMKRLRAREAAHFGADAVAPGGWRHAKPKTSSNGLPITKPAIAKAAVSPSTKPGSPACPARSYAWTAHVRLRSLSSSYAAKRSGCPADVIFSSHSPIKKQTGREIVLSRRSALLASLAAGVAMTSKAHARAAQPATPINFDVPAHACDCHTHIHGDVEKFPFFTGRVYTPEPASPEEMAALHKALHIERVVIVTPSVYGTDNSSTLFGMKARGATARGVAVIDDKTPESALDTMHQDGFRGIRLNLATGGVNDPNVGRPRFTAAVERMKARGWHVQLYTTLAMISAIKDLVETAPVPVVFDHFGGLEASLGLEQPGFSDLVALVKSGKAYVKISGAYRSSKLAPDYQDMVPYARALIAANADRIVWGTDWPHPDSSRVEGRKPTDIAPLYQIDDGRLLNQLPVWAPNAEVRKKILVDNPARLYGF</sequence>
<protein>
    <submittedName>
        <fullName evidence="2">TIM-barrel fold metal-dependent hydrolase</fullName>
    </submittedName>
</protein>
<dbReference type="InterPro" id="IPR006680">
    <property type="entry name" value="Amidohydro-rel"/>
</dbReference>
<evidence type="ECO:0000313" key="2">
    <source>
        <dbReference type="EMBL" id="MEY9468442.1"/>
    </source>
</evidence>
<dbReference type="InterPro" id="IPR027417">
    <property type="entry name" value="P-loop_NTPase"/>
</dbReference>
<dbReference type="InterPro" id="IPR052358">
    <property type="entry name" value="Aro_Compnd_Degr_Hydrolases"/>
</dbReference>
<dbReference type="Proteomes" id="UP001565474">
    <property type="component" value="Unassembled WGS sequence"/>
</dbReference>
<name>A0ABV4GBH4_9BRAD</name>
<dbReference type="InterPro" id="IPR032466">
    <property type="entry name" value="Metal_Hydrolase"/>
</dbReference>
<dbReference type="SUPFAM" id="SSF52540">
    <property type="entry name" value="P-loop containing nucleoside triphosphate hydrolases"/>
    <property type="match status" value="1"/>
</dbReference>
<dbReference type="PANTHER" id="PTHR35563">
    <property type="entry name" value="BARREL METAL-DEPENDENT HYDROLASE, PUTATIVE (AFU_ORTHOLOGUE AFUA_1G16240)-RELATED"/>
    <property type="match status" value="1"/>
</dbReference>
<dbReference type="Gene3D" id="3.20.20.140">
    <property type="entry name" value="Metal-dependent hydrolases"/>
    <property type="match status" value="1"/>
</dbReference>
<organism evidence="2 3">
    <name type="scientific">Bradyrhizobium yuanmingense</name>
    <dbReference type="NCBI Taxonomy" id="108015"/>
    <lineage>
        <taxon>Bacteria</taxon>
        <taxon>Pseudomonadati</taxon>
        <taxon>Pseudomonadota</taxon>
        <taxon>Alphaproteobacteria</taxon>
        <taxon>Hyphomicrobiales</taxon>
        <taxon>Nitrobacteraceae</taxon>
        <taxon>Bradyrhizobium</taxon>
    </lineage>
</organism>
<accession>A0ABV4GBH4</accession>
<reference evidence="2 3" key="1">
    <citation type="submission" date="2024-07" db="EMBL/GenBank/DDBJ databases">
        <title>Genomic Encyclopedia of Type Strains, Phase V (KMG-V): Genome sequencing to study the core and pangenomes of soil and plant-associated prokaryotes.</title>
        <authorList>
            <person name="Whitman W."/>
        </authorList>
    </citation>
    <scope>NUCLEOTIDE SEQUENCE [LARGE SCALE GENOMIC DNA]</scope>
    <source>
        <strain evidence="2 3">USDA 222</strain>
    </source>
</reference>